<dbReference type="EnsemblMetazoa" id="Aqu2.1.22114_001">
    <property type="protein sequence ID" value="Aqu2.1.22114_001"/>
    <property type="gene ID" value="Aqu2.1.22114"/>
</dbReference>
<dbReference type="InParanoid" id="A0A1X7U3K5"/>
<reference evidence="1" key="1">
    <citation type="submission" date="2017-05" db="UniProtKB">
        <authorList>
            <consortium name="EnsemblMetazoa"/>
        </authorList>
    </citation>
    <scope>IDENTIFICATION</scope>
</reference>
<proteinExistence type="predicted"/>
<dbReference type="InterPro" id="IPR005312">
    <property type="entry name" value="DUF1759"/>
</dbReference>
<dbReference type="Pfam" id="PF03564">
    <property type="entry name" value="DUF1759"/>
    <property type="match status" value="1"/>
</dbReference>
<name>A0A1X7U3K5_AMPQE</name>
<sequence>MHHLERSVASLESDITGLPDDGEDVALFQEYEQRIVGYETQLSHQCEELLTIWDFPEDDPLLLLHADIEGRLFSCSHAIRRHLTRGRSSSPTHPAPGAGTGVKLLKLNMPSFDGKILHWIPFWEQFCVAVYNWTDISNTEKLVYLRQSLKDGTARSVIEGLSRSDGSGKELHKLYDTIQQHLRALKSMGHEPSASFITSIIELKLDATNMFEWQ</sequence>
<dbReference type="OrthoDB" id="8046937at2759"/>
<protein>
    <submittedName>
        <fullName evidence="1">Uncharacterized protein</fullName>
    </submittedName>
</protein>
<accession>A0A1X7U3K5</accession>
<evidence type="ECO:0000313" key="1">
    <source>
        <dbReference type="EnsemblMetazoa" id="Aqu2.1.22114_001"/>
    </source>
</evidence>
<organism evidence="1">
    <name type="scientific">Amphimedon queenslandica</name>
    <name type="common">Sponge</name>
    <dbReference type="NCBI Taxonomy" id="400682"/>
    <lineage>
        <taxon>Eukaryota</taxon>
        <taxon>Metazoa</taxon>
        <taxon>Porifera</taxon>
        <taxon>Demospongiae</taxon>
        <taxon>Heteroscleromorpha</taxon>
        <taxon>Haplosclerida</taxon>
        <taxon>Niphatidae</taxon>
        <taxon>Amphimedon</taxon>
    </lineage>
</organism>
<dbReference type="AlphaFoldDB" id="A0A1X7U3K5"/>